<dbReference type="PANTHER" id="PTHR39387:SF1">
    <property type="entry name" value="SHAVENOID, ISOFORM B"/>
    <property type="match status" value="1"/>
</dbReference>
<evidence type="ECO:0000313" key="1">
    <source>
        <dbReference type="EMBL" id="KAF0290475.1"/>
    </source>
</evidence>
<comment type="caution">
    <text evidence="1">The sequence shown here is derived from an EMBL/GenBank/DDBJ whole genome shotgun (WGS) entry which is preliminary data.</text>
</comment>
<dbReference type="GO" id="GO:0005938">
    <property type="term" value="C:cell cortex"/>
    <property type="evidence" value="ECO:0007669"/>
    <property type="project" value="TreeGrafter"/>
</dbReference>
<dbReference type="AlphaFoldDB" id="A0A6A4V9Q0"/>
<dbReference type="Proteomes" id="UP000440578">
    <property type="component" value="Unassembled WGS sequence"/>
</dbReference>
<reference evidence="1 2" key="1">
    <citation type="submission" date="2019-07" db="EMBL/GenBank/DDBJ databases">
        <title>Draft genome assembly of a fouling barnacle, Amphibalanus amphitrite (Darwin, 1854): The first reference genome for Thecostraca.</title>
        <authorList>
            <person name="Kim W."/>
        </authorList>
    </citation>
    <scope>NUCLEOTIDE SEQUENCE [LARGE SCALE GENOMIC DNA]</scope>
    <source>
        <strain evidence="1">SNU_AA5</strain>
        <tissue evidence="1">Soma without cirri and trophi</tissue>
    </source>
</reference>
<accession>A0A6A4V9Q0</accession>
<proteinExistence type="predicted"/>
<keyword evidence="2" id="KW-1185">Reference proteome</keyword>
<dbReference type="OrthoDB" id="6346242at2759"/>
<sequence length="76" mass="8448">MTRAGWSAINSTFEPPFRLRRDQQKTFLQWVGEGVGAEVLRGRLVLVRLLCKDAASALRARFAPCLAFRVAGTQGK</sequence>
<protein>
    <submittedName>
        <fullName evidence="1">Uncharacterized protein</fullName>
    </submittedName>
</protein>
<dbReference type="EMBL" id="VIIS01001953">
    <property type="protein sequence ID" value="KAF0290475.1"/>
    <property type="molecule type" value="Genomic_DNA"/>
</dbReference>
<organism evidence="1 2">
    <name type="scientific">Amphibalanus amphitrite</name>
    <name type="common">Striped barnacle</name>
    <name type="synonym">Balanus amphitrite</name>
    <dbReference type="NCBI Taxonomy" id="1232801"/>
    <lineage>
        <taxon>Eukaryota</taxon>
        <taxon>Metazoa</taxon>
        <taxon>Ecdysozoa</taxon>
        <taxon>Arthropoda</taxon>
        <taxon>Crustacea</taxon>
        <taxon>Multicrustacea</taxon>
        <taxon>Cirripedia</taxon>
        <taxon>Thoracica</taxon>
        <taxon>Thoracicalcarea</taxon>
        <taxon>Balanomorpha</taxon>
        <taxon>Balanoidea</taxon>
        <taxon>Balanidae</taxon>
        <taxon>Amphibalaninae</taxon>
        <taxon>Amphibalanus</taxon>
    </lineage>
</organism>
<dbReference type="PANTHER" id="PTHR39387">
    <property type="entry name" value="SHAVENOID, ISOFORM B"/>
    <property type="match status" value="1"/>
</dbReference>
<name>A0A6A4V9Q0_AMPAM</name>
<evidence type="ECO:0000313" key="2">
    <source>
        <dbReference type="Proteomes" id="UP000440578"/>
    </source>
</evidence>
<gene>
    <name evidence="1" type="ORF">FJT64_001226</name>
</gene>